<keyword evidence="7 11" id="KW-0175">Coiled coil</keyword>
<dbReference type="SMART" id="SM00129">
    <property type="entry name" value="KISc"/>
    <property type="match status" value="1"/>
</dbReference>
<evidence type="ECO:0000256" key="8">
    <source>
        <dbReference type="ARBA" id="ARBA00023175"/>
    </source>
</evidence>
<keyword evidence="15" id="KW-1185">Reference proteome</keyword>
<keyword evidence="3" id="KW-0597">Phosphoprotein</keyword>
<dbReference type="Pfam" id="PF00225">
    <property type="entry name" value="Kinesin"/>
    <property type="match status" value="1"/>
</dbReference>
<evidence type="ECO:0000256" key="10">
    <source>
        <dbReference type="PROSITE-ProRule" id="PRU00283"/>
    </source>
</evidence>
<evidence type="ECO:0000256" key="9">
    <source>
        <dbReference type="ARBA" id="ARBA00023212"/>
    </source>
</evidence>
<feature type="region of interest" description="Disordered" evidence="12">
    <location>
        <begin position="631"/>
        <end position="656"/>
    </location>
</feature>
<feature type="region of interest" description="Disordered" evidence="12">
    <location>
        <begin position="1342"/>
        <end position="1383"/>
    </location>
</feature>
<dbReference type="Gene3D" id="3.40.850.10">
    <property type="entry name" value="Kinesin motor domain"/>
    <property type="match status" value="1"/>
</dbReference>
<evidence type="ECO:0000313" key="15">
    <source>
        <dbReference type="Proteomes" id="UP001217089"/>
    </source>
</evidence>
<dbReference type="InterPro" id="IPR027417">
    <property type="entry name" value="P-loop_NTPase"/>
</dbReference>
<sequence>MAGRKRIYSEILNFDNNEEPANEDDDVKFKNPRKNLFDDFLKTNAAGAAAEEHMKCYLRIRPFTKDELDREENQDPDVMSLLGDDATDMSHIVNTTSSSESSNISCLDKTSKDSLDTDELFSALENRIREETAVNVEDQGQIKFLIWVSFAEIYNEQIFDLLEPLPKKKNARRPVLRLSDDKNGSPYIKGLKEINVTSADEAYKLLTIGQRNLQKACTKLNHCSSRSHCIFNIKILRVVDKGDPHVARVSMLSLCDLAGSERHSKTHSAGERLKEAGNINTSLMTLGRCIETLRYNQNHKDNQRIIPFRDSKLTRLFQNFFSGKGKAVMIVNVNQLASMFDETLHVFKFSAIAKQRPDPPRPKMLSLSALKPPKDPRSSIMWDTPVTKMKSALTSAQAVPLPEGDDNELEDDQSDEIEELVSIIQQLQKQLEEERKEKIMQECKIRDEVCKEMMKQLVEIELECSERIREREIMAEELADQRIKILMEAKKPQEFMQDDDDEWVSSVLYHQEKVKVENKEKEIEELKKEIAQLKAQNKESKLKEFEDIRSKISEEQEKLKTENSKLQDLLSESRKNEELRSKEKKEAEETVRELKDKIKQENTIKELEKALEESRKAVECADERLKKRDERLMSVDSENDSLKEREKNTSMMSELDSSLAVAKATIDDLERQLEMEKEIHAKDLSRISELETEDITIETLKKSLEEIKANYEEVESNLATKVEENLRSDGRIKELETKLLEIQSEKLPDKICGLEKSLMESKSEISCKSSEIEKLKDKVEELVTVNESLRHMVNETTCELQSKEKQIQEVMSPIKVNEVHQTNAESPVSISSLQTLMKKLKAENSQEREQNLRTRLDEASKNMKEMNEKITELEATLLKKNLQIQEMETMNQLNGSQKTPKKEDKFDDSEKLREELREKWKSIQDLQEQNYRLEQKLQSKLQTIKDLRDTMETERKGFDTALADAQANEKLIQELKDGLASQEEIMEAQDLNIQRREEEISMLTKEIETLTDRNKRLLESSGDSGREMREMTKENARLQAEHEVISKQLKEHKENQDNNSECRAEREHMQIEKKKIDEELKTFKTREKNFDEMRKELAKQLERMVPMEKENKALKRELEKLKEEKGHNDEVFKEEETDVPPKKRHFSGHERNRKVSSDKKKQEELFETPVIKTERTCIPETPTNAVSYNLDPSSSNNKENPPQRRPSSRRGRKRRSSSHEVHVASLKKQNTELESTFASDDCNMSQHIEIDATPPIAAKAVRKSRKKRSSVDLLRIMIRCIFLCQDEKSADKSNTGTRRATRGKAAKSVSRISSFVSAIKNSPISRTAKKLLDDITESSPIREVKKSPSDYVEVEDMSTQMSAEKPKEKTRRQTRKKHQLYKEEVQISEPLDCGTFVPSPDDVHQIVQRKLRSRRN</sequence>
<dbReference type="SUPFAM" id="SSF52540">
    <property type="entry name" value="P-loop containing nucleoside triphosphate hydrolases"/>
    <property type="match status" value="1"/>
</dbReference>
<feature type="coiled-coil region" evidence="11">
    <location>
        <begin position="979"/>
        <end position="1079"/>
    </location>
</feature>
<dbReference type="PANTHER" id="PTHR47970">
    <property type="entry name" value="KINESIN-LIKE PROTEIN KIF11"/>
    <property type="match status" value="1"/>
</dbReference>
<keyword evidence="9" id="KW-0206">Cytoskeleton</keyword>
<dbReference type="PROSITE" id="PS50067">
    <property type="entry name" value="KINESIN_MOTOR_2"/>
    <property type="match status" value="1"/>
</dbReference>
<name>A0ABQ9FTN9_TEGGR</name>
<dbReference type="InterPro" id="IPR001752">
    <property type="entry name" value="Kinesin_motor_dom"/>
</dbReference>
<feature type="region of interest" description="Disordered" evidence="12">
    <location>
        <begin position="1118"/>
        <end position="1229"/>
    </location>
</feature>
<dbReference type="PRINTS" id="PR00380">
    <property type="entry name" value="KINESINHEAVY"/>
</dbReference>
<proteinExistence type="inferred from homology"/>
<evidence type="ECO:0000256" key="3">
    <source>
        <dbReference type="ARBA" id="ARBA00022553"/>
    </source>
</evidence>
<dbReference type="Proteomes" id="UP001217089">
    <property type="component" value="Unassembled WGS sequence"/>
</dbReference>
<evidence type="ECO:0000313" key="14">
    <source>
        <dbReference type="EMBL" id="KAJ8320609.1"/>
    </source>
</evidence>
<dbReference type="InterPro" id="IPR047149">
    <property type="entry name" value="KIF11-like"/>
</dbReference>
<gene>
    <name evidence="14" type="ORF">KUTeg_002196</name>
</gene>
<organism evidence="14 15">
    <name type="scientific">Tegillarca granosa</name>
    <name type="common">Malaysian cockle</name>
    <name type="synonym">Anadara granosa</name>
    <dbReference type="NCBI Taxonomy" id="220873"/>
    <lineage>
        <taxon>Eukaryota</taxon>
        <taxon>Metazoa</taxon>
        <taxon>Spiralia</taxon>
        <taxon>Lophotrochozoa</taxon>
        <taxon>Mollusca</taxon>
        <taxon>Bivalvia</taxon>
        <taxon>Autobranchia</taxon>
        <taxon>Pteriomorphia</taxon>
        <taxon>Arcoida</taxon>
        <taxon>Arcoidea</taxon>
        <taxon>Arcidae</taxon>
        <taxon>Tegillarca</taxon>
    </lineage>
</organism>
<feature type="domain" description="Kinesin motor" evidence="13">
    <location>
        <begin position="1"/>
        <end position="356"/>
    </location>
</feature>
<evidence type="ECO:0000256" key="4">
    <source>
        <dbReference type="ARBA" id="ARBA00022701"/>
    </source>
</evidence>
<feature type="compositionally biased region" description="Basic and acidic residues" evidence="12">
    <location>
        <begin position="1147"/>
        <end position="1164"/>
    </location>
</feature>
<protein>
    <recommendedName>
        <fullName evidence="13">Kinesin motor domain-containing protein</fullName>
    </recommendedName>
</protein>
<dbReference type="PROSITE" id="PS00411">
    <property type="entry name" value="KINESIN_MOTOR_1"/>
    <property type="match status" value="1"/>
</dbReference>
<feature type="compositionally biased region" description="Basic residues" evidence="12">
    <location>
        <begin position="1368"/>
        <end position="1379"/>
    </location>
</feature>
<evidence type="ECO:0000259" key="13">
    <source>
        <dbReference type="PROSITE" id="PS50067"/>
    </source>
</evidence>
<reference evidence="14 15" key="1">
    <citation type="submission" date="2022-12" db="EMBL/GenBank/DDBJ databases">
        <title>Chromosome-level genome of Tegillarca granosa.</title>
        <authorList>
            <person name="Kim J."/>
        </authorList>
    </citation>
    <scope>NUCLEOTIDE SEQUENCE [LARGE SCALE GENOMIC DNA]</scope>
    <source>
        <strain evidence="14">Teg-2019</strain>
        <tissue evidence="14">Adductor muscle</tissue>
    </source>
</reference>
<feature type="coiled-coil region" evidence="11">
    <location>
        <begin position="758"/>
        <end position="806"/>
    </location>
</feature>
<keyword evidence="6" id="KW-0067">ATP-binding</keyword>
<feature type="compositionally biased region" description="Polar residues" evidence="12">
    <location>
        <begin position="1181"/>
        <end position="1200"/>
    </location>
</feature>
<evidence type="ECO:0000256" key="5">
    <source>
        <dbReference type="ARBA" id="ARBA00022741"/>
    </source>
</evidence>
<comment type="similarity">
    <text evidence="10">Belongs to the TRAFAC class myosin-kinesin ATPase superfamily. Kinesin family.</text>
</comment>
<comment type="subcellular location">
    <subcellularLocation>
        <location evidence="1">Cytoplasm</location>
        <location evidence="1">Cytoskeleton</location>
        <location evidence="1">Spindle</location>
    </subcellularLocation>
</comment>
<keyword evidence="2" id="KW-0963">Cytoplasm</keyword>
<evidence type="ECO:0000256" key="1">
    <source>
        <dbReference type="ARBA" id="ARBA00004186"/>
    </source>
</evidence>
<feature type="region of interest" description="Disordered" evidence="12">
    <location>
        <begin position="553"/>
        <end position="593"/>
    </location>
</feature>
<dbReference type="EMBL" id="JARBDR010000141">
    <property type="protein sequence ID" value="KAJ8320609.1"/>
    <property type="molecule type" value="Genomic_DNA"/>
</dbReference>
<evidence type="ECO:0000256" key="7">
    <source>
        <dbReference type="ARBA" id="ARBA00023054"/>
    </source>
</evidence>
<feature type="region of interest" description="Disordered" evidence="12">
    <location>
        <begin position="840"/>
        <end position="861"/>
    </location>
</feature>
<dbReference type="PANTHER" id="PTHR47970:SF29">
    <property type="entry name" value="KINESIN FAMILY MEMBER 20B"/>
    <property type="match status" value="1"/>
</dbReference>
<feature type="compositionally biased region" description="Basic residues" evidence="12">
    <location>
        <begin position="1206"/>
        <end position="1216"/>
    </location>
</feature>
<feature type="coiled-coil region" evidence="11">
    <location>
        <begin position="410"/>
        <end position="444"/>
    </location>
</feature>
<keyword evidence="8" id="KW-0505">Motor protein</keyword>
<evidence type="ECO:0000256" key="11">
    <source>
        <dbReference type="SAM" id="Coils"/>
    </source>
</evidence>
<comment type="caution">
    <text evidence="10">Lacks conserved residue(s) required for the propagation of feature annotation.</text>
</comment>
<accession>A0ABQ9FTN9</accession>
<feature type="compositionally biased region" description="Basic and acidic residues" evidence="12">
    <location>
        <begin position="1118"/>
        <end position="1131"/>
    </location>
</feature>
<evidence type="ECO:0000256" key="12">
    <source>
        <dbReference type="SAM" id="MobiDB-lite"/>
    </source>
</evidence>
<comment type="caution">
    <text evidence="14">The sequence shown here is derived from an EMBL/GenBank/DDBJ whole genome shotgun (WGS) entry which is preliminary data.</text>
</comment>
<dbReference type="InterPro" id="IPR019821">
    <property type="entry name" value="Kinesin_motor_CS"/>
</dbReference>
<keyword evidence="5" id="KW-0547">Nucleotide-binding</keyword>
<feature type="region of interest" description="Disordered" evidence="12">
    <location>
        <begin position="356"/>
        <end position="381"/>
    </location>
</feature>
<evidence type="ECO:0000256" key="2">
    <source>
        <dbReference type="ARBA" id="ARBA00022490"/>
    </source>
</evidence>
<evidence type="ECO:0000256" key="6">
    <source>
        <dbReference type="ARBA" id="ARBA00022840"/>
    </source>
</evidence>
<keyword evidence="4" id="KW-0493">Microtubule</keyword>
<dbReference type="InterPro" id="IPR036961">
    <property type="entry name" value="Kinesin_motor_dom_sf"/>
</dbReference>